<keyword evidence="1" id="KW-0812">Transmembrane</keyword>
<organism evidence="3 4">
    <name type="scientific">Pseudoxanthomonas mexicana</name>
    <dbReference type="NCBI Taxonomy" id="128785"/>
    <lineage>
        <taxon>Bacteria</taxon>
        <taxon>Pseudomonadati</taxon>
        <taxon>Pseudomonadota</taxon>
        <taxon>Gammaproteobacteria</taxon>
        <taxon>Lysobacterales</taxon>
        <taxon>Lysobacteraceae</taxon>
        <taxon>Pseudoxanthomonas</taxon>
    </lineage>
</organism>
<keyword evidence="1" id="KW-1133">Transmembrane helix</keyword>
<evidence type="ECO:0000256" key="1">
    <source>
        <dbReference type="SAM" id="Phobius"/>
    </source>
</evidence>
<dbReference type="EMBL" id="CP060731">
    <property type="protein sequence ID" value="QNN76847.1"/>
    <property type="molecule type" value="Genomic_DNA"/>
</dbReference>
<feature type="transmembrane region" description="Helical" evidence="1">
    <location>
        <begin position="82"/>
        <end position="104"/>
    </location>
</feature>
<dbReference type="InterPro" id="IPR010559">
    <property type="entry name" value="Sig_transdc_His_kin_internal"/>
</dbReference>
<dbReference type="InterPro" id="IPR036890">
    <property type="entry name" value="HATPase_C_sf"/>
</dbReference>
<keyword evidence="3" id="KW-0808">Transferase</keyword>
<feature type="transmembrane region" description="Helical" evidence="1">
    <location>
        <begin position="124"/>
        <end position="144"/>
    </location>
</feature>
<evidence type="ECO:0000313" key="4">
    <source>
        <dbReference type="Proteomes" id="UP000515838"/>
    </source>
</evidence>
<keyword evidence="3" id="KW-0418">Kinase</keyword>
<reference evidence="3 4" key="1">
    <citation type="submission" date="2020-08" db="EMBL/GenBank/DDBJ databases">
        <title>Streptomycin Non-resistant strain, P. mexicana.</title>
        <authorList>
            <person name="Ganesh-Kumar S."/>
            <person name="Zhe T."/>
            <person name="Yu Z."/>
            <person name="Min Y."/>
        </authorList>
    </citation>
    <scope>NUCLEOTIDE SEQUENCE [LARGE SCALE GENOMIC DNA]</scope>
    <source>
        <strain evidence="3 4">GTZY2</strain>
    </source>
</reference>
<dbReference type="Gene3D" id="3.30.565.10">
    <property type="entry name" value="Histidine kinase-like ATPase, C-terminal domain"/>
    <property type="match status" value="1"/>
</dbReference>
<dbReference type="PANTHER" id="PTHR34220">
    <property type="entry name" value="SENSOR HISTIDINE KINASE YPDA"/>
    <property type="match status" value="1"/>
</dbReference>
<feature type="transmembrane region" description="Helical" evidence="1">
    <location>
        <begin position="51"/>
        <end position="70"/>
    </location>
</feature>
<dbReference type="InterPro" id="IPR050640">
    <property type="entry name" value="Bact_2-comp_sensor_kinase"/>
</dbReference>
<dbReference type="Pfam" id="PF06580">
    <property type="entry name" value="His_kinase"/>
    <property type="match status" value="1"/>
</dbReference>
<dbReference type="Proteomes" id="UP000515838">
    <property type="component" value="Chromosome"/>
</dbReference>
<dbReference type="AlphaFoldDB" id="A0A7G9T9S2"/>
<dbReference type="SUPFAM" id="SSF55874">
    <property type="entry name" value="ATPase domain of HSP90 chaperone/DNA topoisomerase II/histidine kinase"/>
    <property type="match status" value="1"/>
</dbReference>
<evidence type="ECO:0000313" key="3">
    <source>
        <dbReference type="EMBL" id="QNN76847.1"/>
    </source>
</evidence>
<gene>
    <name evidence="3" type="ORF">IAE60_12960</name>
</gene>
<proteinExistence type="predicted"/>
<feature type="transmembrane region" description="Helical" evidence="1">
    <location>
        <begin position="12"/>
        <end position="31"/>
    </location>
</feature>
<protein>
    <submittedName>
        <fullName evidence="3">Histidine kinase</fullName>
    </submittedName>
</protein>
<dbReference type="GeneID" id="81471887"/>
<dbReference type="PANTHER" id="PTHR34220:SF7">
    <property type="entry name" value="SENSOR HISTIDINE KINASE YPDA"/>
    <property type="match status" value="1"/>
</dbReference>
<dbReference type="RefSeq" id="WP_187572577.1">
    <property type="nucleotide sequence ID" value="NZ_CP060731.1"/>
</dbReference>
<evidence type="ECO:0000259" key="2">
    <source>
        <dbReference type="Pfam" id="PF06580"/>
    </source>
</evidence>
<feature type="domain" description="Signal transduction histidine kinase internal region" evidence="2">
    <location>
        <begin position="165"/>
        <end position="243"/>
    </location>
</feature>
<dbReference type="GO" id="GO:0000155">
    <property type="term" value="F:phosphorelay sensor kinase activity"/>
    <property type="evidence" value="ECO:0007669"/>
    <property type="project" value="InterPro"/>
</dbReference>
<keyword evidence="1" id="KW-0472">Membrane</keyword>
<sequence>MSTGKTKTLRFFIAAVIWWAAYAVMLASQAVDYHRMNGQYITWTFALKYGFGGTWTWIPMTMVCYCLALHRPIGKTNLGFTLLANSLVVAGFIIAKGTYMYYTWDYFGWYDELPSFIEVLDTSLRINMMMGWMVVGLAHGAVFYSKMEERGQRLSELSRSIISVKLEALRAQVSPHFLFNALNSVAELMHENLETADKMVVAISGTLRDSLSREDQQVRSLRDEIEQLQNYLFIEKIRLGDRLKIMVDVDEEVLGLCIPVLTLQPIIENAIIHAIARSKTQGWLVIRAWRQADNLRVTVENSISLEGARKDGNGIGLKIVADRLALLYGEKAKISWGEVEDYCYRVGITVPILEGSSTREVRMNKVPA</sequence>
<dbReference type="GO" id="GO:0016020">
    <property type="term" value="C:membrane"/>
    <property type="evidence" value="ECO:0007669"/>
    <property type="project" value="InterPro"/>
</dbReference>
<name>A0A7G9T9S2_PSEMX</name>
<accession>A0A7G9T9S2</accession>